<dbReference type="InterPro" id="IPR029063">
    <property type="entry name" value="SAM-dependent_MTases_sf"/>
</dbReference>
<dbReference type="KEGG" id="dsf:UWK_01995"/>
<evidence type="ECO:0000313" key="4">
    <source>
        <dbReference type="Proteomes" id="UP000011721"/>
    </source>
</evidence>
<dbReference type="Gene3D" id="3.90.550.10">
    <property type="entry name" value="Spore Coat Polysaccharide Biosynthesis Protein SpsA, Chain A"/>
    <property type="match status" value="1"/>
</dbReference>
<dbReference type="Pfam" id="PF00535">
    <property type="entry name" value="Glycos_transf_2"/>
    <property type="match status" value="1"/>
</dbReference>
<accession>M1PFU5</accession>
<organism evidence="3 4">
    <name type="scientific">Desulfocapsa sulfexigens (strain DSM 10523 / SB164P1)</name>
    <dbReference type="NCBI Taxonomy" id="1167006"/>
    <lineage>
        <taxon>Bacteria</taxon>
        <taxon>Pseudomonadati</taxon>
        <taxon>Thermodesulfobacteriota</taxon>
        <taxon>Desulfobulbia</taxon>
        <taxon>Desulfobulbales</taxon>
        <taxon>Desulfocapsaceae</taxon>
        <taxon>Desulfocapsa</taxon>
    </lineage>
</organism>
<dbReference type="EMBL" id="CP003985">
    <property type="protein sequence ID" value="AGF78545.1"/>
    <property type="molecule type" value="Genomic_DNA"/>
</dbReference>
<feature type="domain" description="Methyltransferase FkbM" evidence="2">
    <location>
        <begin position="49"/>
        <end position="188"/>
    </location>
</feature>
<dbReference type="InterPro" id="IPR032719">
    <property type="entry name" value="WbsX"/>
</dbReference>
<dbReference type="GO" id="GO:0008168">
    <property type="term" value="F:methyltransferase activity"/>
    <property type="evidence" value="ECO:0007669"/>
    <property type="project" value="UniProtKB-KW"/>
</dbReference>
<evidence type="ECO:0000259" key="1">
    <source>
        <dbReference type="Pfam" id="PF00535"/>
    </source>
</evidence>
<dbReference type="RefSeq" id="WP_015404236.1">
    <property type="nucleotide sequence ID" value="NC_020304.1"/>
</dbReference>
<dbReference type="Gene3D" id="3.20.20.80">
    <property type="entry name" value="Glycosidases"/>
    <property type="match status" value="1"/>
</dbReference>
<dbReference type="PANTHER" id="PTHR41244:SF1">
    <property type="entry name" value="GLYCOSYLTRANSFERASE"/>
    <property type="match status" value="1"/>
</dbReference>
<dbReference type="SUPFAM" id="SSF53335">
    <property type="entry name" value="S-adenosyl-L-methionine-dependent methyltransferases"/>
    <property type="match status" value="1"/>
</dbReference>
<protein>
    <submittedName>
        <fullName evidence="3">Methyltransferase, FkbM family</fullName>
    </submittedName>
</protein>
<dbReference type="PATRIC" id="fig|1167006.5.peg.2185"/>
<gene>
    <name evidence="3" type="ordered locus">UWK_01995</name>
</gene>
<keyword evidence="4" id="KW-1185">Reference proteome</keyword>
<keyword evidence="3" id="KW-0808">Transferase</keyword>
<dbReference type="CDD" id="cd11579">
    <property type="entry name" value="Glyco_tran_WbsX"/>
    <property type="match status" value="1"/>
</dbReference>
<dbReference type="HOGENOM" id="CLU_255170_0_0_7"/>
<dbReference type="Proteomes" id="UP000011721">
    <property type="component" value="Chromosome"/>
</dbReference>
<dbReference type="Pfam" id="PF05050">
    <property type="entry name" value="Methyltransf_21"/>
    <property type="match status" value="1"/>
</dbReference>
<dbReference type="InterPro" id="IPR006342">
    <property type="entry name" value="FkbM_mtfrase"/>
</dbReference>
<dbReference type="SUPFAM" id="SSF53448">
    <property type="entry name" value="Nucleotide-diphospho-sugar transferases"/>
    <property type="match status" value="1"/>
</dbReference>
<sequence>MIIACRYGDFAVPGDKDLIVNSLRHYGEWAQAEIDVLAHFITEGHVVVDVGAFVGTHARAFSTMVGLEGKVHAFEPNTVIYSFLEENAANSSFSNIAAYPFGLSSKNEKMASVNTWDGANQGAFRLERNEGGDVEQTVDVKSLDSLGLGEIDFIKADVEGMELRVLIGGEKTIETYRPAIFIEINSLEASYGILNWARQRDYFIYGVITSAFNPDNFNRAESDIFEQAKECGLLLIHSQKLNEYCVDVDRLALPEIKTADDIALLLLHKPQYPYEILEKLATAEKLGIDYLAPSLVKTVNEFTRRITSFEQTLGERDIQLENLNKIIRERDVQLENINKIIGERDIQLENLNKIIRERDIQIGDLGQVVGECNNQIANLNQVVNEYAKQMGSIISSKSWILTKPLRFLDRFVRVGGGALPTLLRNNHERKTSTSRANDEERLRTSVKGVFDVSFYLKTYPDIAALSVDPLDHFLTIGWQEGRNPNLYFDTNYYLLKNPDIAIANINPLLHYVEHGWREGRNPSRCFDTKYYLSDNSDVADADINPLQHYIDHGSREGRSSYMFFDEKYYLENNPDIRSSGVNPLIHFMEFGWREGRSPGIYFDINFYLSENPDIAEAEVNPLIHFVEFGWLEGRNPNPYFNINYYLLENSAVADSGMNPLLHFIKQGWQNGCNPNPDFDVDYYINAYPDAVRSGDNPLRHYIETGRSSGYMTFPAKQRVNGVVKDTFVSHEKQKYVSEMIYDDIKRRIKHSTIRIKNTPQCVKITEDTIADSIENLSFNSWSNPEVSIIIPVFNCLQMLVECLVSIKKYVRIPFEIIIADDCSDDTRIEAMFENHQTVKYIRNEVNVGFLRNVNNSISCCSGEFIFLLNSDVQLLDDCVSVLVSHLQTDPDAMVSGPKIIYPNGILQEAGGCIRTDCSTVMTGNGHSAEDTRYGFNRYVDYISGACLCFEKENFILLGKFDESYSPAYAEDLEFCARVIKMGKKVLYVAETTIVHRLSASSEAVSEDFKIYQSAVNKQKFREGYSTFFKKENRIKPIAFYLPQFHSIKENNYWWGEGYTEWREVANARPLFHHHYQPHIPADLGFYDLDTHKGIFEKQAALARRYGIHGFCFYYYNFGNFELLEKPLERFLRSEADIQFCLCWANENWTRTWDGRENDILCKQNEDADGNFLGVLKGMERYVHDSRYVTVDKKPLVLIYRAELIGNIRNVTRSWRKYWKDKYKGELYLCLVDSMGRSSGSSISPEELGFDAAVEFPVHHVNNTSKLKISDELENVRFEGMSYDYTDAVVEICSRKHPGYKRFPGVFPSWDNTPRRGNTSTVFRNAHPSSFQVFLENKCEEAKLYSRDERLLFVNAWNEWGEGAHLEPDIEYGHTWLQVIEKVVRENQ</sequence>
<dbReference type="InterPro" id="IPR001173">
    <property type="entry name" value="Glyco_trans_2-like"/>
</dbReference>
<evidence type="ECO:0000313" key="3">
    <source>
        <dbReference type="EMBL" id="AGF78545.1"/>
    </source>
</evidence>
<name>M1PFU5_DESSD</name>
<proteinExistence type="predicted"/>
<feature type="domain" description="Glycosyltransferase 2-like" evidence="1">
    <location>
        <begin position="787"/>
        <end position="899"/>
    </location>
</feature>
<keyword evidence="3" id="KW-0489">Methyltransferase</keyword>
<dbReference type="eggNOG" id="COG1216">
    <property type="taxonomic scope" value="Bacteria"/>
</dbReference>
<dbReference type="GO" id="GO:0032259">
    <property type="term" value="P:methylation"/>
    <property type="evidence" value="ECO:0007669"/>
    <property type="project" value="UniProtKB-KW"/>
</dbReference>
<dbReference type="OrthoDB" id="9816424at2"/>
<dbReference type="Pfam" id="PF14307">
    <property type="entry name" value="Glyco_tran_WbsX"/>
    <property type="match status" value="1"/>
</dbReference>
<evidence type="ECO:0000259" key="2">
    <source>
        <dbReference type="Pfam" id="PF05050"/>
    </source>
</evidence>
<dbReference type="PANTHER" id="PTHR41244">
    <property type="entry name" value="RHAMNAN SYNTHESIS F"/>
    <property type="match status" value="1"/>
</dbReference>
<dbReference type="NCBIfam" id="TIGR01444">
    <property type="entry name" value="fkbM_fam"/>
    <property type="match status" value="1"/>
</dbReference>
<dbReference type="Gene3D" id="3.40.50.150">
    <property type="entry name" value="Vaccinia Virus protein VP39"/>
    <property type="match status" value="1"/>
</dbReference>
<dbReference type="CDD" id="cd04186">
    <property type="entry name" value="GT_2_like_c"/>
    <property type="match status" value="1"/>
</dbReference>
<dbReference type="STRING" id="1167006.UWK_01995"/>
<reference evidence="4" key="1">
    <citation type="journal article" date="2013" name="Stand. Genomic Sci.">
        <title>Complete genome sequence of Desulfocapsa sulfexigens, a marine deltaproteobacterium specialized in disproportionating inorganic sulfur compounds.</title>
        <authorList>
            <person name="Finster K.W."/>
            <person name="Kjeldsen K.U."/>
            <person name="Kube M."/>
            <person name="Reinhardt R."/>
            <person name="Mussmann M."/>
            <person name="Amann R."/>
            <person name="Schreiber L."/>
        </authorList>
    </citation>
    <scope>NUCLEOTIDE SEQUENCE [LARGE SCALE GENOMIC DNA]</scope>
    <source>
        <strain evidence="4">DSM 10523 / SB164P1</strain>
    </source>
</reference>
<dbReference type="InterPro" id="IPR029044">
    <property type="entry name" value="Nucleotide-diphossugar_trans"/>
</dbReference>